<dbReference type="GO" id="GO:0005737">
    <property type="term" value="C:cytoplasm"/>
    <property type="evidence" value="ECO:0007669"/>
    <property type="project" value="UniProtKB-SubCell"/>
</dbReference>
<dbReference type="InterPro" id="IPR003697">
    <property type="entry name" value="Maf-like"/>
</dbReference>
<evidence type="ECO:0000256" key="3">
    <source>
        <dbReference type="HAMAP-Rule" id="MF_00528"/>
    </source>
</evidence>
<accession>A0A7I7MID9</accession>
<comment type="similarity">
    <text evidence="3">Belongs to the Maf family.</text>
</comment>
<keyword evidence="5" id="KW-1185">Reference proteome</keyword>
<dbReference type="SUPFAM" id="SSF52972">
    <property type="entry name" value="ITPase-like"/>
    <property type="match status" value="1"/>
</dbReference>
<keyword evidence="2 3" id="KW-0378">Hydrolase</keyword>
<organism evidence="4 5">
    <name type="scientific">Mycolicibacterium psychrotolerans</name>
    <dbReference type="NCBI Taxonomy" id="216929"/>
    <lineage>
        <taxon>Bacteria</taxon>
        <taxon>Bacillati</taxon>
        <taxon>Actinomycetota</taxon>
        <taxon>Actinomycetes</taxon>
        <taxon>Mycobacteriales</taxon>
        <taxon>Mycobacteriaceae</taxon>
        <taxon>Mycolicibacterium</taxon>
    </lineage>
</organism>
<keyword evidence="3" id="KW-0546">Nucleotide metabolism</keyword>
<proteinExistence type="inferred from homology"/>
<dbReference type="EMBL" id="AP022574">
    <property type="protein sequence ID" value="BBX71557.1"/>
    <property type="molecule type" value="Genomic_DNA"/>
</dbReference>
<dbReference type="PANTHER" id="PTHR43213">
    <property type="entry name" value="BIFUNCTIONAL DTTP/UTP PYROPHOSPHATASE/METHYLTRANSFERASE PROTEIN-RELATED"/>
    <property type="match status" value="1"/>
</dbReference>
<dbReference type="NCBIfam" id="TIGR00172">
    <property type="entry name" value="maf"/>
    <property type="match status" value="1"/>
</dbReference>
<dbReference type="GO" id="GO:0047429">
    <property type="term" value="F:nucleoside triphosphate diphosphatase activity"/>
    <property type="evidence" value="ECO:0007669"/>
    <property type="project" value="UniProtKB-EC"/>
</dbReference>
<dbReference type="PANTHER" id="PTHR43213:SF5">
    <property type="entry name" value="BIFUNCTIONAL DTTP_UTP PYROPHOSPHATASE_METHYLTRANSFERASE PROTEIN-RELATED"/>
    <property type="match status" value="1"/>
</dbReference>
<dbReference type="Gene3D" id="3.90.950.10">
    <property type="match status" value="1"/>
</dbReference>
<gene>
    <name evidence="4" type="ORF">MPSYJ_50180</name>
</gene>
<comment type="cofactor">
    <cofactor evidence="1 3">
        <name>a divalent metal cation</name>
        <dbReference type="ChEBI" id="CHEBI:60240"/>
    </cofactor>
</comment>
<evidence type="ECO:0000313" key="5">
    <source>
        <dbReference type="Proteomes" id="UP000466514"/>
    </source>
</evidence>
<comment type="subcellular location">
    <subcellularLocation>
        <location evidence="3">Cytoplasm</location>
    </subcellularLocation>
</comment>
<dbReference type="InterPro" id="IPR029001">
    <property type="entry name" value="ITPase-like_fam"/>
</dbReference>
<dbReference type="Pfam" id="PF02545">
    <property type="entry name" value="Maf"/>
    <property type="match status" value="1"/>
</dbReference>
<dbReference type="GO" id="GO:0009117">
    <property type="term" value="P:nucleotide metabolic process"/>
    <property type="evidence" value="ECO:0007669"/>
    <property type="project" value="UniProtKB-KW"/>
</dbReference>
<comment type="catalytic activity">
    <reaction evidence="3">
        <text>a 2'-deoxyribonucleoside 5'-triphosphate + H2O = a 2'-deoxyribonucleoside 5'-phosphate + diphosphate + H(+)</text>
        <dbReference type="Rhea" id="RHEA:44644"/>
        <dbReference type="ChEBI" id="CHEBI:15377"/>
        <dbReference type="ChEBI" id="CHEBI:15378"/>
        <dbReference type="ChEBI" id="CHEBI:33019"/>
        <dbReference type="ChEBI" id="CHEBI:61560"/>
        <dbReference type="ChEBI" id="CHEBI:65317"/>
        <dbReference type="EC" id="3.6.1.9"/>
    </reaction>
</comment>
<dbReference type="HAMAP" id="MF_00528">
    <property type="entry name" value="Maf"/>
    <property type="match status" value="1"/>
</dbReference>
<evidence type="ECO:0000256" key="1">
    <source>
        <dbReference type="ARBA" id="ARBA00001968"/>
    </source>
</evidence>
<dbReference type="AlphaFoldDB" id="A0A7I7MID9"/>
<comment type="function">
    <text evidence="3">Nucleoside triphosphate pyrophosphatase. May have a dual role in cell division arrest and in preventing the incorporation of modified nucleotides into cellular nucleic acids.</text>
</comment>
<comment type="caution">
    <text evidence="3">Lacks conserved residue(s) required for the propagation of feature annotation.</text>
</comment>
<feature type="active site" description="Proton acceptor" evidence="3">
    <location>
        <position position="79"/>
    </location>
</feature>
<dbReference type="EC" id="3.6.1.9" evidence="3"/>
<name>A0A7I7MID9_9MYCO</name>
<dbReference type="KEGG" id="mpsc:MPSYJ_50180"/>
<keyword evidence="3" id="KW-0963">Cytoplasm</keyword>
<sequence>MTRVVLGSASAGRLRVLRQAGIDPLVVVSDVDEDALIASLEPETPPEAVVLKLANAKALSVAAQLPRDIASDCLVLGCDSMLYLDGSLRGKPGSVEAALDQWLSMAGSTGHLLTGHALLRLAEGVITHTAGETGSTTVHFGKPSEKELGAYLQTSEPVQVAGAFTLDGFGGWFIDRIDGDPSNVIGVSLPLVRRLIDTAGMSVAELWKVS</sequence>
<protein>
    <recommendedName>
        <fullName evidence="3">Nucleoside triphosphate pyrophosphatase</fullName>
        <ecNumber evidence="3">3.6.1.9</ecNumber>
    </recommendedName>
    <alternativeName>
        <fullName evidence="3">Nucleotide pyrophosphatase</fullName>
        <shortName evidence="3">Nucleotide PPase</shortName>
    </alternativeName>
</protein>
<reference evidence="4 5" key="1">
    <citation type="journal article" date="2019" name="Emerg. Microbes Infect.">
        <title>Comprehensive subspecies identification of 175 nontuberculous mycobacteria species based on 7547 genomic profiles.</title>
        <authorList>
            <person name="Matsumoto Y."/>
            <person name="Kinjo T."/>
            <person name="Motooka D."/>
            <person name="Nabeya D."/>
            <person name="Jung N."/>
            <person name="Uechi K."/>
            <person name="Horii T."/>
            <person name="Iida T."/>
            <person name="Fujita J."/>
            <person name="Nakamura S."/>
        </authorList>
    </citation>
    <scope>NUCLEOTIDE SEQUENCE [LARGE SCALE GENOMIC DNA]</scope>
    <source>
        <strain evidence="4 5">JCM 13323</strain>
    </source>
</reference>
<dbReference type="CDD" id="cd00555">
    <property type="entry name" value="Maf"/>
    <property type="match status" value="1"/>
</dbReference>
<dbReference type="Proteomes" id="UP000466514">
    <property type="component" value="Chromosome"/>
</dbReference>
<evidence type="ECO:0000256" key="2">
    <source>
        <dbReference type="ARBA" id="ARBA00022801"/>
    </source>
</evidence>
<evidence type="ECO:0000313" key="4">
    <source>
        <dbReference type="EMBL" id="BBX71557.1"/>
    </source>
</evidence>
<dbReference type="PIRSF" id="PIRSF006305">
    <property type="entry name" value="Maf"/>
    <property type="match status" value="1"/>
</dbReference>
<comment type="catalytic activity">
    <reaction evidence="3">
        <text>a ribonucleoside 5'-triphosphate + H2O = a ribonucleoside 5'-phosphate + diphosphate + H(+)</text>
        <dbReference type="Rhea" id="RHEA:23996"/>
        <dbReference type="ChEBI" id="CHEBI:15377"/>
        <dbReference type="ChEBI" id="CHEBI:15378"/>
        <dbReference type="ChEBI" id="CHEBI:33019"/>
        <dbReference type="ChEBI" id="CHEBI:58043"/>
        <dbReference type="ChEBI" id="CHEBI:61557"/>
        <dbReference type="EC" id="3.6.1.9"/>
    </reaction>
</comment>
<dbReference type="RefSeq" id="WP_163726186.1">
    <property type="nucleotide sequence ID" value="NZ_AP022574.1"/>
</dbReference>